<accession>A0ABV0XZY0</accession>
<feature type="transmembrane region" description="Helical" evidence="1">
    <location>
        <begin position="66"/>
        <end position="87"/>
    </location>
</feature>
<keyword evidence="1" id="KW-1133">Transmembrane helix</keyword>
<dbReference type="EMBL" id="JAHRIP010019193">
    <property type="protein sequence ID" value="MEQ2286939.1"/>
    <property type="molecule type" value="Genomic_DNA"/>
</dbReference>
<reference evidence="2 3" key="1">
    <citation type="submission" date="2021-06" db="EMBL/GenBank/DDBJ databases">
        <authorList>
            <person name="Palmer J.M."/>
        </authorList>
    </citation>
    <scope>NUCLEOTIDE SEQUENCE [LARGE SCALE GENOMIC DNA]</scope>
    <source>
        <strain evidence="2 3">AS_MEX2019</strain>
        <tissue evidence="2">Muscle</tissue>
    </source>
</reference>
<keyword evidence="3" id="KW-1185">Reference proteome</keyword>
<organism evidence="2 3">
    <name type="scientific">Ameca splendens</name>
    <dbReference type="NCBI Taxonomy" id="208324"/>
    <lineage>
        <taxon>Eukaryota</taxon>
        <taxon>Metazoa</taxon>
        <taxon>Chordata</taxon>
        <taxon>Craniata</taxon>
        <taxon>Vertebrata</taxon>
        <taxon>Euteleostomi</taxon>
        <taxon>Actinopterygii</taxon>
        <taxon>Neopterygii</taxon>
        <taxon>Teleostei</taxon>
        <taxon>Neoteleostei</taxon>
        <taxon>Acanthomorphata</taxon>
        <taxon>Ovalentaria</taxon>
        <taxon>Atherinomorphae</taxon>
        <taxon>Cyprinodontiformes</taxon>
        <taxon>Goodeidae</taxon>
        <taxon>Ameca</taxon>
    </lineage>
</organism>
<evidence type="ECO:0000256" key="1">
    <source>
        <dbReference type="SAM" id="Phobius"/>
    </source>
</evidence>
<protein>
    <submittedName>
        <fullName evidence="2">Uncharacterized protein</fullName>
    </submittedName>
</protein>
<proteinExistence type="predicted"/>
<evidence type="ECO:0000313" key="3">
    <source>
        <dbReference type="Proteomes" id="UP001469553"/>
    </source>
</evidence>
<feature type="transmembrane region" description="Helical" evidence="1">
    <location>
        <begin position="27"/>
        <end position="45"/>
    </location>
</feature>
<keyword evidence="1" id="KW-0472">Membrane</keyword>
<comment type="caution">
    <text evidence="2">The sequence shown here is derived from an EMBL/GenBank/DDBJ whole genome shotgun (WGS) entry which is preliminary data.</text>
</comment>
<gene>
    <name evidence="2" type="ORF">AMECASPLE_007508</name>
</gene>
<dbReference type="Proteomes" id="UP001469553">
    <property type="component" value="Unassembled WGS sequence"/>
</dbReference>
<sequence length="115" mass="13097">MCSKCTQCSFSISYCISALWHGANQPVAHQIFFLVLVFNFLCYLLSAEVLNKRRFQLGHYKQNDPVVAMSWIRLCVVALGALTPAMVSSLHRLFYHTFSPSTKPFINIPFLAMTF</sequence>
<evidence type="ECO:0000313" key="2">
    <source>
        <dbReference type="EMBL" id="MEQ2286939.1"/>
    </source>
</evidence>
<keyword evidence="1" id="KW-0812">Transmembrane</keyword>
<name>A0ABV0XZY0_9TELE</name>